<evidence type="ECO:0000313" key="3">
    <source>
        <dbReference type="Proteomes" id="UP000273022"/>
    </source>
</evidence>
<proteinExistence type="predicted"/>
<evidence type="ECO:0000313" key="2">
    <source>
        <dbReference type="EMBL" id="RJY13017.1"/>
    </source>
</evidence>
<feature type="domain" description="DUF6957" evidence="1">
    <location>
        <begin position="27"/>
        <end position="137"/>
    </location>
</feature>
<reference evidence="2 3" key="1">
    <citation type="submission" date="2018-09" db="EMBL/GenBank/DDBJ databases">
        <title>Phylogeny of the Shewanellaceae, and recommendation for two new genera, Pseudoshewanella and Parashewanella.</title>
        <authorList>
            <person name="Wang G."/>
        </authorList>
    </citation>
    <scope>NUCLEOTIDE SEQUENCE [LARGE SCALE GENOMIC DNA]</scope>
    <source>
        <strain evidence="2 3">KCTC 22492</strain>
    </source>
</reference>
<gene>
    <name evidence="2" type="ORF">D5R81_11940</name>
</gene>
<dbReference type="AlphaFoldDB" id="A0A3A6TD10"/>
<dbReference type="InterPro" id="IPR054232">
    <property type="entry name" value="DUF6957"/>
</dbReference>
<organism evidence="2 3">
    <name type="scientific">Parashewanella spongiae</name>
    <dbReference type="NCBI Taxonomy" id="342950"/>
    <lineage>
        <taxon>Bacteria</taxon>
        <taxon>Pseudomonadati</taxon>
        <taxon>Pseudomonadota</taxon>
        <taxon>Gammaproteobacteria</taxon>
        <taxon>Alteromonadales</taxon>
        <taxon>Shewanellaceae</taxon>
        <taxon>Parashewanella</taxon>
    </lineage>
</organism>
<comment type="caution">
    <text evidence="2">The sequence shown here is derived from an EMBL/GenBank/DDBJ whole genome shotgun (WGS) entry which is preliminary data.</text>
</comment>
<keyword evidence="3" id="KW-1185">Reference proteome</keyword>
<dbReference type="Pfam" id="PF22275">
    <property type="entry name" value="DUF6957"/>
    <property type="match status" value="1"/>
</dbReference>
<sequence>MSPLDSLDKLERTSSAFCNKGDHFDVGCSEDDVEKYRALSHTLILSKKVCIVKNWLWWDIDVPKNTLDLLTQNRLHPVMVKADTVIEDEAGRFHYGDWVRTSFLTKFTDNCIFETKNTVYLLVGSGMRKSVSLDVALSLF</sequence>
<name>A0A3A6TD10_9GAMM</name>
<dbReference type="OrthoDB" id="674527at2"/>
<evidence type="ECO:0000259" key="1">
    <source>
        <dbReference type="Pfam" id="PF22275"/>
    </source>
</evidence>
<accession>A0A3A6TD10</accession>
<dbReference type="RefSeq" id="WP_121853863.1">
    <property type="nucleotide sequence ID" value="NZ_CP037952.1"/>
</dbReference>
<dbReference type="EMBL" id="QYYH01000070">
    <property type="protein sequence ID" value="RJY13017.1"/>
    <property type="molecule type" value="Genomic_DNA"/>
</dbReference>
<dbReference type="Proteomes" id="UP000273022">
    <property type="component" value="Unassembled WGS sequence"/>
</dbReference>
<protein>
    <recommendedName>
        <fullName evidence="1">DUF6957 domain-containing protein</fullName>
    </recommendedName>
</protein>